<dbReference type="InterPro" id="IPR026015">
    <property type="entry name" value="ATP_synth_OSCP/delta_N_sf"/>
</dbReference>
<comment type="function">
    <text evidence="7">F(1)F(0) ATP synthase produces ATP from ADP in the presence of a proton or sodium gradient. F-type ATPases consist of two structural domains, F(1) containing the extramembraneous catalytic core and F(0) containing the membrane proton channel, linked together by a central stalk and a peripheral stalk. During catalysis, ATP synthesis in the catalytic domain of F(1) is coupled via a rotary mechanism of the central stalk subunits to proton translocation.</text>
</comment>
<dbReference type="PANTHER" id="PTHR11910">
    <property type="entry name" value="ATP SYNTHASE DELTA CHAIN"/>
    <property type="match status" value="1"/>
</dbReference>
<evidence type="ECO:0000256" key="6">
    <source>
        <dbReference type="ARBA" id="ARBA00023310"/>
    </source>
</evidence>
<evidence type="ECO:0000256" key="3">
    <source>
        <dbReference type="ARBA" id="ARBA00022781"/>
    </source>
</evidence>
<keyword evidence="4 7" id="KW-0406">Ion transport</keyword>
<organism evidence="8 9">
    <name type="scientific">Cellulosilyticum lentocellum (strain ATCC 49066 / DSM 5427 / NCIMB 11756 / RHM5)</name>
    <name type="common">Clostridium lentocellum</name>
    <dbReference type="NCBI Taxonomy" id="642492"/>
    <lineage>
        <taxon>Bacteria</taxon>
        <taxon>Bacillati</taxon>
        <taxon>Bacillota</taxon>
        <taxon>Clostridia</taxon>
        <taxon>Lachnospirales</taxon>
        <taxon>Cellulosilyticaceae</taxon>
        <taxon>Cellulosilyticum</taxon>
    </lineage>
</organism>
<dbReference type="Pfam" id="PF00213">
    <property type="entry name" value="OSCP"/>
    <property type="match status" value="1"/>
</dbReference>
<comment type="subcellular location">
    <subcellularLocation>
        <location evidence="7">Cell membrane</location>
        <topology evidence="7">Peripheral membrane protein</topology>
    </subcellularLocation>
    <subcellularLocation>
        <location evidence="1">Membrane</location>
    </subcellularLocation>
</comment>
<dbReference type="GO" id="GO:0005886">
    <property type="term" value="C:plasma membrane"/>
    <property type="evidence" value="ECO:0007669"/>
    <property type="project" value="UniProtKB-SubCell"/>
</dbReference>
<dbReference type="KEGG" id="cle:Clole_3622"/>
<keyword evidence="9" id="KW-1185">Reference proteome</keyword>
<name>F2JGW5_CELLD</name>
<dbReference type="RefSeq" id="WP_013658581.1">
    <property type="nucleotide sequence ID" value="NC_015275.1"/>
</dbReference>
<evidence type="ECO:0000256" key="2">
    <source>
        <dbReference type="ARBA" id="ARBA00022448"/>
    </source>
</evidence>
<proteinExistence type="inferred from homology"/>
<keyword evidence="5 7" id="KW-0472">Membrane</keyword>
<comment type="similarity">
    <text evidence="7">Belongs to the ATPase delta chain family.</text>
</comment>
<evidence type="ECO:0000313" key="9">
    <source>
        <dbReference type="Proteomes" id="UP000008467"/>
    </source>
</evidence>
<keyword evidence="7" id="KW-0139">CF(1)</keyword>
<evidence type="ECO:0000256" key="5">
    <source>
        <dbReference type="ARBA" id="ARBA00023136"/>
    </source>
</evidence>
<evidence type="ECO:0000256" key="4">
    <source>
        <dbReference type="ARBA" id="ARBA00023065"/>
    </source>
</evidence>
<evidence type="ECO:0000256" key="1">
    <source>
        <dbReference type="ARBA" id="ARBA00004370"/>
    </source>
</evidence>
<protein>
    <recommendedName>
        <fullName evidence="7">ATP synthase subunit delta</fullName>
    </recommendedName>
    <alternativeName>
        <fullName evidence="7">ATP synthase F(1) sector subunit delta</fullName>
    </alternativeName>
    <alternativeName>
        <fullName evidence="7">F-type ATPase subunit delta</fullName>
        <shortName evidence="7">F-ATPase subunit delta</shortName>
    </alternativeName>
</protein>
<dbReference type="NCBIfam" id="TIGR01145">
    <property type="entry name" value="ATP_synt_delta"/>
    <property type="match status" value="1"/>
</dbReference>
<dbReference type="eggNOG" id="COG0712">
    <property type="taxonomic scope" value="Bacteria"/>
</dbReference>
<reference evidence="8 9" key="1">
    <citation type="journal article" date="2011" name="J. Bacteriol.">
        <title>Complete genome sequence of the cellulose-degrading bacterium Cellulosilyticum lentocellum.</title>
        <authorList>
            <consortium name="US DOE Joint Genome Institute"/>
            <person name="Miller D.A."/>
            <person name="Suen G."/>
            <person name="Bruce D."/>
            <person name="Copeland A."/>
            <person name="Cheng J.F."/>
            <person name="Detter C."/>
            <person name="Goodwin L.A."/>
            <person name="Han C.S."/>
            <person name="Hauser L.J."/>
            <person name="Land M.L."/>
            <person name="Lapidus A."/>
            <person name="Lucas S."/>
            <person name="Meincke L."/>
            <person name="Pitluck S."/>
            <person name="Tapia R."/>
            <person name="Teshima H."/>
            <person name="Woyke T."/>
            <person name="Fox B.G."/>
            <person name="Angert E.R."/>
            <person name="Currie C.R."/>
        </authorList>
    </citation>
    <scope>NUCLEOTIDE SEQUENCE [LARGE SCALE GENOMIC DNA]</scope>
    <source>
        <strain evidence="9">ATCC 49066 / DSM 5427 / NCIMB 11756 / RHM5</strain>
    </source>
</reference>
<dbReference type="Proteomes" id="UP000008467">
    <property type="component" value="Chromosome"/>
</dbReference>
<dbReference type="AlphaFoldDB" id="F2JGW5"/>
<evidence type="ECO:0000313" key="8">
    <source>
        <dbReference type="EMBL" id="ADZ85305.1"/>
    </source>
</evidence>
<dbReference type="STRING" id="642492.Clole_3622"/>
<dbReference type="GO" id="GO:0045259">
    <property type="term" value="C:proton-transporting ATP synthase complex"/>
    <property type="evidence" value="ECO:0007669"/>
    <property type="project" value="UniProtKB-KW"/>
</dbReference>
<dbReference type="InterPro" id="IPR000711">
    <property type="entry name" value="ATPase_OSCP/dsu"/>
</dbReference>
<dbReference type="HAMAP" id="MF_01416">
    <property type="entry name" value="ATP_synth_delta_bact"/>
    <property type="match status" value="1"/>
</dbReference>
<dbReference type="GO" id="GO:0046933">
    <property type="term" value="F:proton-transporting ATP synthase activity, rotational mechanism"/>
    <property type="evidence" value="ECO:0007669"/>
    <property type="project" value="UniProtKB-UniRule"/>
</dbReference>
<accession>F2JGW5</accession>
<evidence type="ECO:0000256" key="7">
    <source>
        <dbReference type="HAMAP-Rule" id="MF_01416"/>
    </source>
</evidence>
<sequence length="181" mass="19824">MAKLVVKRYATALFDIASSEGKMATYEEEVKVIIKVLQDEPDFMAVLENHKVTTEEKISLLETIFTGKVENSILGLLVLLVKKGRQSEMINVLEGFLERIKKESGIVKATVTSAVALKEGQVEAIKAKLEASTKSKIELETIVDEGIIAGLVIRVGDKVVDASIKGEMQALKKQLSKLRPA</sequence>
<keyword evidence="2 7" id="KW-0813">Transport</keyword>
<dbReference type="PRINTS" id="PR00125">
    <property type="entry name" value="ATPASEDELTA"/>
</dbReference>
<keyword evidence="7" id="KW-1003">Cell membrane</keyword>
<keyword evidence="6 7" id="KW-0066">ATP synthesis</keyword>
<keyword evidence="3 7" id="KW-0375">Hydrogen ion transport</keyword>
<gene>
    <name evidence="7" type="primary">atpH</name>
    <name evidence="8" type="ordered locus">Clole_3622</name>
</gene>
<comment type="function">
    <text evidence="7">This protein is part of the stalk that links CF(0) to CF(1). It either transmits conformational changes from CF(0) to CF(1) or is implicated in proton conduction.</text>
</comment>
<dbReference type="HOGENOM" id="CLU_085114_1_1_9"/>
<dbReference type="SUPFAM" id="SSF47928">
    <property type="entry name" value="N-terminal domain of the delta subunit of the F1F0-ATP synthase"/>
    <property type="match status" value="1"/>
</dbReference>
<dbReference type="EMBL" id="CP002582">
    <property type="protein sequence ID" value="ADZ85305.1"/>
    <property type="molecule type" value="Genomic_DNA"/>
</dbReference>
<dbReference type="Gene3D" id="1.10.520.20">
    <property type="entry name" value="N-terminal domain of the delta subunit of the F1F0-ATP synthase"/>
    <property type="match status" value="1"/>
</dbReference>
<comment type="subunit">
    <text evidence="7">F-type ATPases have 2 components, F(1) - the catalytic core - and F(0) - the membrane proton channel. F(1) has five subunits: alpha(3), beta(3), gamma(1), delta(1), epsilon(1). F(0) has three main subunits: a(1), b(2) and c(10-14). The alpha and beta chains form an alternating ring which encloses part of the gamma chain. F(1) is attached to F(0) by a central stalk formed by the gamma and epsilon chains, while a peripheral stalk is formed by the delta and b chains.</text>
</comment>